<dbReference type="AlphaFoldDB" id="A0A974H2W5"/>
<name>A0A974H2W5_XENLA</name>
<evidence type="ECO:0000256" key="1">
    <source>
        <dbReference type="SAM" id="MobiDB-lite"/>
    </source>
</evidence>
<accession>A0A974H2W5</accession>
<organism evidence="2 3">
    <name type="scientific">Xenopus laevis</name>
    <name type="common">African clawed frog</name>
    <dbReference type="NCBI Taxonomy" id="8355"/>
    <lineage>
        <taxon>Eukaryota</taxon>
        <taxon>Metazoa</taxon>
        <taxon>Chordata</taxon>
        <taxon>Craniata</taxon>
        <taxon>Vertebrata</taxon>
        <taxon>Euteleostomi</taxon>
        <taxon>Amphibia</taxon>
        <taxon>Batrachia</taxon>
        <taxon>Anura</taxon>
        <taxon>Pipoidea</taxon>
        <taxon>Pipidae</taxon>
        <taxon>Xenopodinae</taxon>
        <taxon>Xenopus</taxon>
        <taxon>Xenopus</taxon>
    </lineage>
</organism>
<reference evidence="3" key="1">
    <citation type="journal article" date="2016" name="Nature">
        <title>Genome evolution in the allotetraploid frog Xenopus laevis.</title>
        <authorList>
            <person name="Session A.M."/>
            <person name="Uno Y."/>
            <person name="Kwon T."/>
            <person name="Chapman J.A."/>
            <person name="Toyoda A."/>
            <person name="Takahashi S."/>
            <person name="Fukui A."/>
            <person name="Hikosaka A."/>
            <person name="Suzuki A."/>
            <person name="Kondo M."/>
            <person name="van Heeringen S.J."/>
            <person name="Quigley I."/>
            <person name="Heinz S."/>
            <person name="Ogino H."/>
            <person name="Ochi H."/>
            <person name="Hellsten U."/>
            <person name="Lyons J.B."/>
            <person name="Simakov O."/>
            <person name="Putnam N."/>
            <person name="Stites J."/>
            <person name="Kuroki Y."/>
            <person name="Tanaka T."/>
            <person name="Michiue T."/>
            <person name="Watanabe M."/>
            <person name="Bogdanovic O."/>
            <person name="Lister R."/>
            <person name="Georgiou G."/>
            <person name="Paranjpe S.S."/>
            <person name="van Kruijsbergen I."/>
            <person name="Shu S."/>
            <person name="Carlson J."/>
            <person name="Kinoshita T."/>
            <person name="Ohta Y."/>
            <person name="Mawaribuchi S."/>
            <person name="Jenkins J."/>
            <person name="Grimwood J."/>
            <person name="Schmutz J."/>
            <person name="Mitros T."/>
            <person name="Mozaffari S.V."/>
            <person name="Suzuki Y."/>
            <person name="Haramoto Y."/>
            <person name="Yamamoto T.S."/>
            <person name="Takagi C."/>
            <person name="Heald R."/>
            <person name="Miller K."/>
            <person name="Haudenschild C."/>
            <person name="Kitzman J."/>
            <person name="Nakayama T."/>
            <person name="Izutsu Y."/>
            <person name="Robert J."/>
            <person name="Fortriede J."/>
            <person name="Burns K."/>
            <person name="Lotay V."/>
            <person name="Karimi K."/>
            <person name="Yasuoka Y."/>
            <person name="Dichmann D.S."/>
            <person name="Flajnik M.F."/>
            <person name="Houston D.W."/>
            <person name="Shendure J."/>
            <person name="DuPasquier L."/>
            <person name="Vize P.D."/>
            <person name="Zorn A.M."/>
            <person name="Ito M."/>
            <person name="Marcotte E.M."/>
            <person name="Wallingford J.B."/>
            <person name="Ito Y."/>
            <person name="Asashima M."/>
            <person name="Ueno N."/>
            <person name="Matsuda Y."/>
            <person name="Veenstra G.J."/>
            <person name="Fujiyama A."/>
            <person name="Harland R.M."/>
            <person name="Taira M."/>
            <person name="Rokhsar D.S."/>
        </authorList>
    </citation>
    <scope>NUCLEOTIDE SEQUENCE [LARGE SCALE GENOMIC DNA]</scope>
    <source>
        <strain evidence="3">J</strain>
    </source>
</reference>
<protein>
    <submittedName>
        <fullName evidence="2">Uncharacterized protein</fullName>
    </submittedName>
</protein>
<evidence type="ECO:0000313" key="3">
    <source>
        <dbReference type="Proteomes" id="UP000694892"/>
    </source>
</evidence>
<evidence type="ECO:0000313" key="2">
    <source>
        <dbReference type="EMBL" id="OCT62883.1"/>
    </source>
</evidence>
<sequence length="195" mass="22782">MNTRWQEISTKCSFDLMILTIECLEAEITSLSATLVDERAEVARKLGNSRAEVTFTNHSEILSRLRAEITERKRRKFQRDIEITRPGRNLDKLPLNPSTEYTATRKTREWNEPQYRGDRWQYCPSSRQNRESREQYTTDSSQHTSTEAEAFSSDREAQPFLGVGPGKVPLPKRNPRYPISREAYPQRNSNSNNRR</sequence>
<gene>
    <name evidence="2" type="ORF">XELAEV_18043974mg</name>
</gene>
<feature type="region of interest" description="Disordered" evidence="1">
    <location>
        <begin position="87"/>
        <end position="195"/>
    </location>
</feature>
<proteinExistence type="predicted"/>
<dbReference type="Proteomes" id="UP000694892">
    <property type="component" value="Chromosome 9_10L"/>
</dbReference>
<dbReference type="EMBL" id="CM004482">
    <property type="protein sequence ID" value="OCT62883.1"/>
    <property type="molecule type" value="Genomic_DNA"/>
</dbReference>
<feature type="compositionally biased region" description="Basic and acidic residues" evidence="1">
    <location>
        <begin position="106"/>
        <end position="119"/>
    </location>
</feature>
<feature type="compositionally biased region" description="Polar residues" evidence="1">
    <location>
        <begin position="137"/>
        <end position="147"/>
    </location>
</feature>
<feature type="compositionally biased region" description="Polar residues" evidence="1">
    <location>
        <begin position="186"/>
        <end position="195"/>
    </location>
</feature>